<reference evidence="4" key="1">
    <citation type="submission" date="2023-03" db="EMBL/GenBank/DDBJ databases">
        <title>Massive genome expansion in bonnet fungi (Mycena s.s.) driven by repeated elements and novel gene families across ecological guilds.</title>
        <authorList>
            <consortium name="Lawrence Berkeley National Laboratory"/>
            <person name="Harder C.B."/>
            <person name="Miyauchi S."/>
            <person name="Viragh M."/>
            <person name="Kuo A."/>
            <person name="Thoen E."/>
            <person name="Andreopoulos B."/>
            <person name="Lu D."/>
            <person name="Skrede I."/>
            <person name="Drula E."/>
            <person name="Henrissat B."/>
            <person name="Morin E."/>
            <person name="Kohler A."/>
            <person name="Barry K."/>
            <person name="LaButti K."/>
            <person name="Morin E."/>
            <person name="Salamov A."/>
            <person name="Lipzen A."/>
            <person name="Mereny Z."/>
            <person name="Hegedus B."/>
            <person name="Baldrian P."/>
            <person name="Stursova M."/>
            <person name="Weitz H."/>
            <person name="Taylor A."/>
            <person name="Grigoriev I.V."/>
            <person name="Nagy L.G."/>
            <person name="Martin F."/>
            <person name="Kauserud H."/>
        </authorList>
    </citation>
    <scope>NUCLEOTIDE SEQUENCE</scope>
    <source>
        <strain evidence="4">CBHHK002</strain>
    </source>
</reference>
<dbReference type="Pfam" id="PF11999">
    <property type="entry name" value="Ice_binding"/>
    <property type="match status" value="1"/>
</dbReference>
<accession>A0AAD6ZSW8</accession>
<evidence type="ECO:0000256" key="3">
    <source>
        <dbReference type="SAM" id="SignalP"/>
    </source>
</evidence>
<evidence type="ECO:0000256" key="1">
    <source>
        <dbReference type="ARBA" id="ARBA00005445"/>
    </source>
</evidence>
<feature type="signal peptide" evidence="3">
    <location>
        <begin position="1"/>
        <end position="19"/>
    </location>
</feature>
<dbReference type="EMBL" id="JARIHO010000029">
    <property type="protein sequence ID" value="KAJ7337393.1"/>
    <property type="molecule type" value="Genomic_DNA"/>
</dbReference>
<organism evidence="4 5">
    <name type="scientific">Mycena albidolilacea</name>
    <dbReference type="NCBI Taxonomy" id="1033008"/>
    <lineage>
        <taxon>Eukaryota</taxon>
        <taxon>Fungi</taxon>
        <taxon>Dikarya</taxon>
        <taxon>Basidiomycota</taxon>
        <taxon>Agaricomycotina</taxon>
        <taxon>Agaricomycetes</taxon>
        <taxon>Agaricomycetidae</taxon>
        <taxon>Agaricales</taxon>
        <taxon>Marasmiineae</taxon>
        <taxon>Mycenaceae</taxon>
        <taxon>Mycena</taxon>
    </lineage>
</organism>
<dbReference type="Proteomes" id="UP001218218">
    <property type="component" value="Unassembled WGS sequence"/>
</dbReference>
<comment type="similarity">
    <text evidence="1">Belongs to the ice-binding protein family.</text>
</comment>
<evidence type="ECO:0000256" key="2">
    <source>
        <dbReference type="ARBA" id="ARBA00022729"/>
    </source>
</evidence>
<protein>
    <submittedName>
        <fullName evidence="4">Antifreeze protein</fullName>
    </submittedName>
</protein>
<feature type="chain" id="PRO_5042126598" evidence="3">
    <location>
        <begin position="20"/>
        <end position="245"/>
    </location>
</feature>
<gene>
    <name evidence="4" type="ORF">DFH08DRAFT_253108</name>
</gene>
<name>A0AAD6ZSW8_9AGAR</name>
<comment type="caution">
    <text evidence="4">The sequence shown here is derived from an EMBL/GenBank/DDBJ whole genome shotgun (WGS) entry which is preliminary data.</text>
</comment>
<dbReference type="AlphaFoldDB" id="A0AAD6ZSW8"/>
<evidence type="ECO:0000313" key="5">
    <source>
        <dbReference type="Proteomes" id="UP001218218"/>
    </source>
</evidence>
<proteinExistence type="inferred from homology"/>
<sequence>MFSTQFTVYFLTVLGSVVALGPAAVNLRSAANYAILAKSGVSTVPPSVITGSVGVSPIAATGLTGFSPTVDSTGQFSTSAQVTGKLFAASYSAPTPSTLTVAIGDMGTAFTDAAGRVNPNFTNLGSGAIGGRILTPGLYNWSSAVTIGSDVIILGGLLSGATDRWIFQVSGGLSIAAGARVTLAGGARTSNIVWVVAGTVSAAAGAHLEGVVLGKSSITLLTGATANSRLLSQTAVVLQKATVTN</sequence>
<dbReference type="InterPro" id="IPR021884">
    <property type="entry name" value="Ice-bd_prot"/>
</dbReference>
<evidence type="ECO:0000313" key="4">
    <source>
        <dbReference type="EMBL" id="KAJ7337393.1"/>
    </source>
</evidence>
<keyword evidence="5" id="KW-1185">Reference proteome</keyword>
<keyword evidence="2 3" id="KW-0732">Signal</keyword>